<protein>
    <submittedName>
        <fullName evidence="1">Uncharacterized protein</fullName>
    </submittedName>
</protein>
<organism evidence="1">
    <name type="scientific">Arundo donax</name>
    <name type="common">Giant reed</name>
    <name type="synonym">Donax arundinaceus</name>
    <dbReference type="NCBI Taxonomy" id="35708"/>
    <lineage>
        <taxon>Eukaryota</taxon>
        <taxon>Viridiplantae</taxon>
        <taxon>Streptophyta</taxon>
        <taxon>Embryophyta</taxon>
        <taxon>Tracheophyta</taxon>
        <taxon>Spermatophyta</taxon>
        <taxon>Magnoliopsida</taxon>
        <taxon>Liliopsida</taxon>
        <taxon>Poales</taxon>
        <taxon>Poaceae</taxon>
        <taxon>PACMAD clade</taxon>
        <taxon>Arundinoideae</taxon>
        <taxon>Arundineae</taxon>
        <taxon>Arundo</taxon>
    </lineage>
</organism>
<proteinExistence type="predicted"/>
<dbReference type="EMBL" id="GBRH01202997">
    <property type="protein sequence ID" value="JAD94898.1"/>
    <property type="molecule type" value="Transcribed_RNA"/>
</dbReference>
<reference evidence="1" key="2">
    <citation type="journal article" date="2015" name="Data Brief">
        <title>Shoot transcriptome of the giant reed, Arundo donax.</title>
        <authorList>
            <person name="Barrero R.A."/>
            <person name="Guerrero F.D."/>
            <person name="Moolhuijzen P."/>
            <person name="Goolsby J.A."/>
            <person name="Tidwell J."/>
            <person name="Bellgard S.E."/>
            <person name="Bellgard M.I."/>
        </authorList>
    </citation>
    <scope>NUCLEOTIDE SEQUENCE</scope>
    <source>
        <tissue evidence="1">Shoot tissue taken approximately 20 cm above the soil surface</tissue>
    </source>
</reference>
<evidence type="ECO:0000313" key="1">
    <source>
        <dbReference type="EMBL" id="JAD94898.1"/>
    </source>
</evidence>
<name>A0A0A9E783_ARUDO</name>
<sequence>MFMAAALGSRRGFVAEPGVRPELARARGRRRRC</sequence>
<reference evidence="1" key="1">
    <citation type="submission" date="2014-09" db="EMBL/GenBank/DDBJ databases">
        <authorList>
            <person name="Magalhaes I.L.F."/>
            <person name="Oliveira U."/>
            <person name="Santos F.R."/>
            <person name="Vidigal T.H.D.A."/>
            <person name="Brescovit A.D."/>
            <person name="Santos A.J."/>
        </authorList>
    </citation>
    <scope>NUCLEOTIDE SEQUENCE</scope>
    <source>
        <tissue evidence="1">Shoot tissue taken approximately 20 cm above the soil surface</tissue>
    </source>
</reference>
<dbReference type="AlphaFoldDB" id="A0A0A9E783"/>
<accession>A0A0A9E783</accession>